<comment type="caution">
    <text evidence="2">The sequence shown here is derived from an EMBL/GenBank/DDBJ whole genome shotgun (WGS) entry which is preliminary data.</text>
</comment>
<gene>
    <name evidence="2" type="ORF">IAB27_02095</name>
</gene>
<proteinExistence type="predicted"/>
<name>A0A9D0ZPT3_9FIRM</name>
<dbReference type="AlphaFoldDB" id="A0A9D0ZPT3"/>
<feature type="transmembrane region" description="Helical" evidence="1">
    <location>
        <begin position="210"/>
        <end position="235"/>
    </location>
</feature>
<protein>
    <submittedName>
        <fullName evidence="2">Uncharacterized protein</fullName>
    </submittedName>
</protein>
<evidence type="ECO:0000256" key="1">
    <source>
        <dbReference type="SAM" id="Phobius"/>
    </source>
</evidence>
<feature type="transmembrane region" description="Helical" evidence="1">
    <location>
        <begin position="82"/>
        <end position="104"/>
    </location>
</feature>
<sequence length="294" mass="34062">MKIFVKRNKFLLISLLIIFLWVLISLIQYKFDFENLKESSIKNLEYCVQNHSDDFCDRFSVAVMPDTISIFFQLVINYSLRIFTFFVYPILIIISVTSGIYGMVKSGMFKNVLTRMTYKNYISKVYLSSLKNLIILPFFLIILFVGSYILSGGNLIIPTEETSFISQEYLNNLVVFGLVYVLNIFLLNLFIINISYIFTIKSNHFVSAVIGSYLCFWIIWIILEALIGVFVQNVFNVKLLTNSLNFSAFWVYDHVISLPFMILFALSLVIVSTIGVYLIVRNKERVVLNAERSI</sequence>
<keyword evidence="1" id="KW-1133">Transmembrane helix</keyword>
<feature type="transmembrane region" description="Helical" evidence="1">
    <location>
        <begin position="169"/>
        <end position="198"/>
    </location>
</feature>
<keyword evidence="1" id="KW-0472">Membrane</keyword>
<feature type="transmembrane region" description="Helical" evidence="1">
    <location>
        <begin position="255"/>
        <end position="280"/>
    </location>
</feature>
<dbReference type="Proteomes" id="UP000886786">
    <property type="component" value="Unassembled WGS sequence"/>
</dbReference>
<organism evidence="2 3">
    <name type="scientific">Candidatus Coprosoma intestinipullorum</name>
    <dbReference type="NCBI Taxonomy" id="2840752"/>
    <lineage>
        <taxon>Bacteria</taxon>
        <taxon>Bacillati</taxon>
        <taxon>Bacillota</taxon>
        <taxon>Bacillota incertae sedis</taxon>
        <taxon>Candidatus Coprosoma</taxon>
    </lineage>
</organism>
<feature type="transmembrane region" description="Helical" evidence="1">
    <location>
        <begin position="125"/>
        <end position="149"/>
    </location>
</feature>
<dbReference type="EMBL" id="DVFV01000040">
    <property type="protein sequence ID" value="HIQ90404.1"/>
    <property type="molecule type" value="Genomic_DNA"/>
</dbReference>
<evidence type="ECO:0000313" key="3">
    <source>
        <dbReference type="Proteomes" id="UP000886786"/>
    </source>
</evidence>
<keyword evidence="1" id="KW-0812">Transmembrane</keyword>
<evidence type="ECO:0000313" key="2">
    <source>
        <dbReference type="EMBL" id="HIQ90404.1"/>
    </source>
</evidence>
<feature type="transmembrane region" description="Helical" evidence="1">
    <location>
        <begin position="12"/>
        <end position="31"/>
    </location>
</feature>
<reference evidence="2" key="1">
    <citation type="submission" date="2020-10" db="EMBL/GenBank/DDBJ databases">
        <authorList>
            <person name="Gilroy R."/>
        </authorList>
    </citation>
    <scope>NUCLEOTIDE SEQUENCE</scope>
    <source>
        <strain evidence="2">CHK147-3167</strain>
    </source>
</reference>
<reference evidence="2" key="2">
    <citation type="journal article" date="2021" name="PeerJ">
        <title>Extensive microbial diversity within the chicken gut microbiome revealed by metagenomics and culture.</title>
        <authorList>
            <person name="Gilroy R."/>
            <person name="Ravi A."/>
            <person name="Getino M."/>
            <person name="Pursley I."/>
            <person name="Horton D.L."/>
            <person name="Alikhan N.F."/>
            <person name="Baker D."/>
            <person name="Gharbi K."/>
            <person name="Hall N."/>
            <person name="Watson M."/>
            <person name="Adriaenssens E.M."/>
            <person name="Foster-Nyarko E."/>
            <person name="Jarju S."/>
            <person name="Secka A."/>
            <person name="Antonio M."/>
            <person name="Oren A."/>
            <person name="Chaudhuri R.R."/>
            <person name="La Ragione R."/>
            <person name="Hildebrand F."/>
            <person name="Pallen M.J."/>
        </authorList>
    </citation>
    <scope>NUCLEOTIDE SEQUENCE</scope>
    <source>
        <strain evidence="2">CHK147-3167</strain>
    </source>
</reference>
<accession>A0A9D0ZPT3</accession>